<feature type="domain" description="Flagellar hook protein FlgE/F/G-like D1" evidence="5">
    <location>
        <begin position="116"/>
        <end position="176"/>
    </location>
</feature>
<dbReference type="InterPro" id="IPR037925">
    <property type="entry name" value="FlgE/F/G-like"/>
</dbReference>
<gene>
    <name evidence="6" type="ORF">BFG57_12515</name>
</gene>
<keyword evidence="7" id="KW-1185">Reference proteome</keyword>
<keyword evidence="2" id="KW-0975">Bacterial flagellum</keyword>
<dbReference type="Proteomes" id="UP000095209">
    <property type="component" value="Unassembled WGS sequence"/>
</dbReference>
<protein>
    <submittedName>
        <fullName evidence="6">Flagellar biosynthesis protein FlgC</fullName>
    </submittedName>
</protein>
<keyword evidence="6" id="KW-0282">Flagellum</keyword>
<dbReference type="STRING" id="1305675.BFG57_12515"/>
<dbReference type="Pfam" id="PF22692">
    <property type="entry name" value="LlgE_F_G_D1"/>
    <property type="match status" value="1"/>
</dbReference>
<dbReference type="InterPro" id="IPR001444">
    <property type="entry name" value="Flag_bb_rod_N"/>
</dbReference>
<evidence type="ECO:0000313" key="7">
    <source>
        <dbReference type="Proteomes" id="UP000095209"/>
    </source>
</evidence>
<dbReference type="EMBL" id="MJEH01000013">
    <property type="protein sequence ID" value="OEH93340.1"/>
    <property type="molecule type" value="Genomic_DNA"/>
</dbReference>
<name>A0A1E5LGY6_9BACI</name>
<keyword evidence="6" id="KW-0969">Cilium</keyword>
<dbReference type="RefSeq" id="WP_069716682.1">
    <property type="nucleotide sequence ID" value="NZ_MJEH01000013.1"/>
</dbReference>
<organism evidence="6 7">
    <name type="scientific">Bacillus solimangrovi</name>
    <dbReference type="NCBI Taxonomy" id="1305675"/>
    <lineage>
        <taxon>Bacteria</taxon>
        <taxon>Bacillati</taxon>
        <taxon>Bacillota</taxon>
        <taxon>Bacilli</taxon>
        <taxon>Bacillales</taxon>
        <taxon>Bacillaceae</taxon>
        <taxon>Bacillus</taxon>
    </lineage>
</organism>
<evidence type="ECO:0000256" key="2">
    <source>
        <dbReference type="RuleBase" id="RU362116"/>
    </source>
</evidence>
<feature type="domain" description="Flagellar basal-body/hook protein C-terminal" evidence="4">
    <location>
        <begin position="227"/>
        <end position="271"/>
    </location>
</feature>
<dbReference type="SUPFAM" id="SSF117143">
    <property type="entry name" value="Flagellar hook protein flgE"/>
    <property type="match status" value="1"/>
</dbReference>
<dbReference type="Pfam" id="PF06429">
    <property type="entry name" value="Flg_bbr_C"/>
    <property type="match status" value="1"/>
</dbReference>
<dbReference type="PANTHER" id="PTHR30435:SF19">
    <property type="entry name" value="FLAGELLAR BASAL-BODY ROD PROTEIN FLGG"/>
    <property type="match status" value="1"/>
</dbReference>
<evidence type="ECO:0000259" key="3">
    <source>
        <dbReference type="Pfam" id="PF00460"/>
    </source>
</evidence>
<dbReference type="Pfam" id="PF00460">
    <property type="entry name" value="Flg_bb_rod"/>
    <property type="match status" value="1"/>
</dbReference>
<dbReference type="GO" id="GO:0009425">
    <property type="term" value="C:bacterial-type flagellum basal body"/>
    <property type="evidence" value="ECO:0007669"/>
    <property type="project" value="UniProtKB-SubCell"/>
</dbReference>
<dbReference type="InterPro" id="IPR053967">
    <property type="entry name" value="LlgE_F_G-like_D1"/>
</dbReference>
<comment type="caution">
    <text evidence="6">The sequence shown here is derived from an EMBL/GenBank/DDBJ whole genome shotgun (WGS) entry which is preliminary data.</text>
</comment>
<dbReference type="PANTHER" id="PTHR30435">
    <property type="entry name" value="FLAGELLAR PROTEIN"/>
    <property type="match status" value="1"/>
</dbReference>
<dbReference type="NCBIfam" id="TIGR03506">
    <property type="entry name" value="FlgEFG_subfam"/>
    <property type="match status" value="1"/>
</dbReference>
<dbReference type="OrthoDB" id="9800375at2"/>
<dbReference type="AlphaFoldDB" id="A0A1E5LGY6"/>
<reference evidence="6 7" key="1">
    <citation type="submission" date="2016-08" db="EMBL/GenBank/DDBJ databases">
        <title>Genome of Bacillus solimangrovi GH2-4.</title>
        <authorList>
            <person name="Lim S."/>
            <person name="Kim B.-C."/>
        </authorList>
    </citation>
    <scope>NUCLEOTIDE SEQUENCE [LARGE SCALE GENOMIC DNA]</scope>
    <source>
        <strain evidence="6 7">GH2-4</strain>
    </source>
</reference>
<evidence type="ECO:0000313" key="6">
    <source>
        <dbReference type="EMBL" id="OEH93340.1"/>
    </source>
</evidence>
<comment type="similarity">
    <text evidence="1 2">Belongs to the flagella basal body rod proteins family.</text>
</comment>
<sequence length="277" mass="30542">MLKGFYTAGAGMIAQQRRQEMLSNNLANANTPGYKADQGSLRAFPEMLMQSLNTEELPYNKSFKNSHLLGPINTGVYLQEAIPNFAQGDLQQTGIHTDIALQAQVLPINEETNRAGAIFFEVQNENGDLRYTRNGDFTLDGSGNLVTNEGFYVLDTQGNPIQIFGNDFTVNEDGTVLEGEVQIAQINIAYANEPEQLVKEGSTLFAVNGGGALESAIGNNEIVYSLRQGFVEGSNVDVQQTMTEMMTAYRTFEVNQRVLRSYDQSMEKAVNEVGRVR</sequence>
<dbReference type="GO" id="GO:0071978">
    <property type="term" value="P:bacterial-type flagellum-dependent swarming motility"/>
    <property type="evidence" value="ECO:0007669"/>
    <property type="project" value="TreeGrafter"/>
</dbReference>
<evidence type="ECO:0000259" key="4">
    <source>
        <dbReference type="Pfam" id="PF06429"/>
    </source>
</evidence>
<evidence type="ECO:0000256" key="1">
    <source>
        <dbReference type="ARBA" id="ARBA00009677"/>
    </source>
</evidence>
<evidence type="ECO:0000259" key="5">
    <source>
        <dbReference type="Pfam" id="PF22692"/>
    </source>
</evidence>
<comment type="subcellular location">
    <subcellularLocation>
        <location evidence="2">Bacterial flagellum basal body</location>
    </subcellularLocation>
</comment>
<dbReference type="InterPro" id="IPR010930">
    <property type="entry name" value="Flg_bb/hook_C_dom"/>
</dbReference>
<dbReference type="InterPro" id="IPR019776">
    <property type="entry name" value="Flagellar_basal_body_rod_CS"/>
</dbReference>
<dbReference type="InterPro" id="IPR020013">
    <property type="entry name" value="Flagellar_FlgE/F/G"/>
</dbReference>
<proteinExistence type="inferred from homology"/>
<accession>A0A1E5LGY6</accession>
<dbReference type="PROSITE" id="PS00588">
    <property type="entry name" value="FLAGELLA_BB_ROD"/>
    <property type="match status" value="1"/>
</dbReference>
<feature type="domain" description="Flagellar basal body rod protein N-terminal" evidence="3">
    <location>
        <begin position="5"/>
        <end position="35"/>
    </location>
</feature>
<keyword evidence="6" id="KW-0966">Cell projection</keyword>